<evidence type="ECO:0000256" key="2">
    <source>
        <dbReference type="ARBA" id="ARBA00034247"/>
    </source>
</evidence>
<feature type="transmembrane region" description="Helical" evidence="3">
    <location>
        <begin position="105"/>
        <end position="122"/>
    </location>
</feature>
<dbReference type="GO" id="GO:0005886">
    <property type="term" value="C:plasma membrane"/>
    <property type="evidence" value="ECO:0007669"/>
    <property type="project" value="TreeGrafter"/>
</dbReference>
<dbReference type="PROSITE" id="PS50887">
    <property type="entry name" value="GGDEF"/>
    <property type="match status" value="1"/>
</dbReference>
<reference evidence="5" key="1">
    <citation type="submission" date="2022-05" db="EMBL/GenBank/DDBJ databases">
        <authorList>
            <person name="Sun H.-N."/>
        </authorList>
    </citation>
    <scope>NUCLEOTIDE SEQUENCE</scope>
    <source>
        <strain evidence="5">HB14</strain>
    </source>
</reference>
<reference evidence="5" key="2">
    <citation type="submission" date="2023-01" db="EMBL/GenBank/DDBJ databases">
        <title>Gilvimarinus xylanilyticus HB14 isolated from Caulerpa lentillifera aquaculture base in Hainan, China.</title>
        <authorList>
            <person name="Zhang Y.-J."/>
        </authorList>
    </citation>
    <scope>NUCLEOTIDE SEQUENCE</scope>
    <source>
        <strain evidence="5">HB14</strain>
    </source>
</reference>
<dbReference type="RefSeq" id="WP_253967732.1">
    <property type="nucleotide sequence ID" value="NZ_JAMFTH010000002.1"/>
</dbReference>
<feature type="domain" description="GGDEF" evidence="4">
    <location>
        <begin position="173"/>
        <end position="301"/>
    </location>
</feature>
<dbReference type="GO" id="GO:0043709">
    <property type="term" value="P:cell adhesion involved in single-species biofilm formation"/>
    <property type="evidence" value="ECO:0007669"/>
    <property type="project" value="TreeGrafter"/>
</dbReference>
<dbReference type="PANTHER" id="PTHR45138:SF9">
    <property type="entry name" value="DIGUANYLATE CYCLASE DGCM-RELATED"/>
    <property type="match status" value="1"/>
</dbReference>
<dbReference type="PANTHER" id="PTHR45138">
    <property type="entry name" value="REGULATORY COMPONENTS OF SENSORY TRANSDUCTION SYSTEM"/>
    <property type="match status" value="1"/>
</dbReference>
<gene>
    <name evidence="5" type="ORF">M6D89_09010</name>
</gene>
<dbReference type="EC" id="2.7.7.65" evidence="1"/>
<sequence>MIRLHKWKLLFIAVLTNLTILLTLAVGEIKFWREIDWLDIVAESGVCLLAGLWLVFTLNSRPKGSVTTLLALGLGCIFIGSFQDLMDEVIAIPDASPWRGSIESVLMPVGLIILTLGLYHWHKEQLLLSQQRQRQEQDYRDYRLQDRLTGLGDARFLMQQLSQLQLRCQQQHTPLAIVLLDLDDFDTINRRYGHREGDRLLQELTEVLLLNVRRCDLVCRYAGDRFAVLLPGAGEQLAQQLGAQLQDAVAHFAYKTTRGETIYHSASTGIATDTGTPADALLTLATQRLLQAKDSRTPRVA</sequence>
<keyword evidence="6" id="KW-1185">Reference proteome</keyword>
<feature type="transmembrane region" description="Helical" evidence="3">
    <location>
        <begin position="68"/>
        <end position="85"/>
    </location>
</feature>
<dbReference type="Gene3D" id="3.30.70.270">
    <property type="match status" value="1"/>
</dbReference>
<comment type="catalytic activity">
    <reaction evidence="2">
        <text>2 GTP = 3',3'-c-di-GMP + 2 diphosphate</text>
        <dbReference type="Rhea" id="RHEA:24898"/>
        <dbReference type="ChEBI" id="CHEBI:33019"/>
        <dbReference type="ChEBI" id="CHEBI:37565"/>
        <dbReference type="ChEBI" id="CHEBI:58805"/>
        <dbReference type="EC" id="2.7.7.65"/>
    </reaction>
</comment>
<feature type="transmembrane region" description="Helical" evidence="3">
    <location>
        <begin position="37"/>
        <end position="56"/>
    </location>
</feature>
<keyword evidence="3" id="KW-0472">Membrane</keyword>
<evidence type="ECO:0000313" key="6">
    <source>
        <dbReference type="Proteomes" id="UP001139319"/>
    </source>
</evidence>
<evidence type="ECO:0000256" key="3">
    <source>
        <dbReference type="SAM" id="Phobius"/>
    </source>
</evidence>
<accession>A0A9X2HXG2</accession>
<dbReference type="InterPro" id="IPR000160">
    <property type="entry name" value="GGDEF_dom"/>
</dbReference>
<dbReference type="InterPro" id="IPR050469">
    <property type="entry name" value="Diguanylate_Cyclase"/>
</dbReference>
<evidence type="ECO:0000256" key="1">
    <source>
        <dbReference type="ARBA" id="ARBA00012528"/>
    </source>
</evidence>
<dbReference type="AlphaFoldDB" id="A0A9X2HXG2"/>
<dbReference type="SMART" id="SM00267">
    <property type="entry name" value="GGDEF"/>
    <property type="match status" value="1"/>
</dbReference>
<dbReference type="InterPro" id="IPR029787">
    <property type="entry name" value="Nucleotide_cyclase"/>
</dbReference>
<dbReference type="Pfam" id="PF00990">
    <property type="entry name" value="GGDEF"/>
    <property type="match status" value="1"/>
</dbReference>
<dbReference type="CDD" id="cd01949">
    <property type="entry name" value="GGDEF"/>
    <property type="match status" value="1"/>
</dbReference>
<dbReference type="GO" id="GO:1902201">
    <property type="term" value="P:negative regulation of bacterial-type flagellum-dependent cell motility"/>
    <property type="evidence" value="ECO:0007669"/>
    <property type="project" value="TreeGrafter"/>
</dbReference>
<dbReference type="SUPFAM" id="SSF55073">
    <property type="entry name" value="Nucleotide cyclase"/>
    <property type="match status" value="1"/>
</dbReference>
<dbReference type="GO" id="GO:0052621">
    <property type="term" value="F:diguanylate cyclase activity"/>
    <property type="evidence" value="ECO:0007669"/>
    <property type="project" value="UniProtKB-EC"/>
</dbReference>
<keyword evidence="3" id="KW-0812">Transmembrane</keyword>
<evidence type="ECO:0000313" key="5">
    <source>
        <dbReference type="EMBL" id="MCP8899434.1"/>
    </source>
</evidence>
<dbReference type="Proteomes" id="UP001139319">
    <property type="component" value="Unassembled WGS sequence"/>
</dbReference>
<proteinExistence type="predicted"/>
<dbReference type="EMBL" id="JAMFTH010000002">
    <property type="protein sequence ID" value="MCP8899434.1"/>
    <property type="molecule type" value="Genomic_DNA"/>
</dbReference>
<name>A0A9X2HXG2_9GAMM</name>
<protein>
    <recommendedName>
        <fullName evidence="1">diguanylate cyclase</fullName>
        <ecNumber evidence="1">2.7.7.65</ecNumber>
    </recommendedName>
</protein>
<evidence type="ECO:0000259" key="4">
    <source>
        <dbReference type="PROSITE" id="PS50887"/>
    </source>
</evidence>
<organism evidence="5 6">
    <name type="scientific">Gilvimarinus xylanilyticus</name>
    <dbReference type="NCBI Taxonomy" id="2944139"/>
    <lineage>
        <taxon>Bacteria</taxon>
        <taxon>Pseudomonadati</taxon>
        <taxon>Pseudomonadota</taxon>
        <taxon>Gammaproteobacteria</taxon>
        <taxon>Cellvibrionales</taxon>
        <taxon>Cellvibrionaceae</taxon>
        <taxon>Gilvimarinus</taxon>
    </lineage>
</organism>
<comment type="caution">
    <text evidence="5">The sequence shown here is derived from an EMBL/GenBank/DDBJ whole genome shotgun (WGS) entry which is preliminary data.</text>
</comment>
<dbReference type="NCBIfam" id="TIGR00254">
    <property type="entry name" value="GGDEF"/>
    <property type="match status" value="1"/>
</dbReference>
<dbReference type="InterPro" id="IPR043128">
    <property type="entry name" value="Rev_trsase/Diguanyl_cyclase"/>
</dbReference>
<keyword evidence="3" id="KW-1133">Transmembrane helix</keyword>